<dbReference type="OrthoDB" id="1890922at2759"/>
<dbReference type="Pfam" id="PF03492">
    <property type="entry name" value="Methyltransf_7"/>
    <property type="match status" value="1"/>
</dbReference>
<dbReference type="GO" id="GO:0046872">
    <property type="term" value="F:metal ion binding"/>
    <property type="evidence" value="ECO:0007669"/>
    <property type="project" value="UniProtKB-KW"/>
</dbReference>
<comment type="caution">
    <text evidence="3">The sequence shown here is derived from an EMBL/GenBank/DDBJ whole genome shotgun (WGS) entry which is preliminary data.</text>
</comment>
<dbReference type="InterPro" id="IPR005299">
    <property type="entry name" value="MeTrfase_7"/>
</dbReference>
<evidence type="ECO:0000256" key="2">
    <source>
        <dbReference type="ARBA" id="ARBA00022842"/>
    </source>
</evidence>
<dbReference type="Gene3D" id="3.40.50.150">
    <property type="entry name" value="Vaccinia Virus protein VP39"/>
    <property type="match status" value="1"/>
</dbReference>
<dbReference type="EMBL" id="CAJNOO010007837">
    <property type="protein sequence ID" value="CAF1474665.1"/>
    <property type="molecule type" value="Genomic_DNA"/>
</dbReference>
<dbReference type="InterPro" id="IPR042086">
    <property type="entry name" value="MeTrfase_capping"/>
</dbReference>
<evidence type="ECO:0000313" key="3">
    <source>
        <dbReference type="EMBL" id="CAF1474665.1"/>
    </source>
</evidence>
<dbReference type="SUPFAM" id="SSF53335">
    <property type="entry name" value="S-adenosyl-L-methionine-dependent methyltransferases"/>
    <property type="match status" value="1"/>
</dbReference>
<dbReference type="Gene3D" id="1.10.1200.270">
    <property type="entry name" value="Methyltransferase, alpha-helical capping domain"/>
    <property type="match status" value="1"/>
</dbReference>
<evidence type="ECO:0000313" key="4">
    <source>
        <dbReference type="Proteomes" id="UP000663882"/>
    </source>
</evidence>
<dbReference type="PANTHER" id="PTHR31009">
    <property type="entry name" value="S-ADENOSYL-L-METHIONINE:CARBOXYL METHYLTRANSFERASE FAMILY PROTEIN"/>
    <property type="match status" value="1"/>
</dbReference>
<sequence length="350" mass="39869">MATNTGTTLGMSKNYNENSSKQLAVINSMKPYIYLDIDHLNISPTSSRFIIADFGSSHGHNSIQAIKIIIQYLQQSNKLSTSPLVIHNDLPTNDWTTLFQLLAEDNSYHGVANGHSFYQQCLPSNCVSIGFSSTSIHWLSRIPCQISNYQFYTLAAENERQKFKQQAKLDFNAFIEHRARELVPGGIFILSIPGVDHQGIVSVSRYFELLYTCAQLLFNTKELADFTLPVYFRSLSECIDHALFDRCSLQLIKAELGEVEAPALQQYRNGQLSLDQLIKTRIKAVQSSMELSLQQVLENNDRSKEEIDRLLIEFWTLYETKLRKQSHLFISDKPSVYGCLILKKIKVIDN</sequence>
<dbReference type="Proteomes" id="UP000663882">
    <property type="component" value="Unassembled WGS sequence"/>
</dbReference>
<keyword evidence="2" id="KW-0460">Magnesium</keyword>
<organism evidence="3 4">
    <name type="scientific">Rotaria sordida</name>
    <dbReference type="NCBI Taxonomy" id="392033"/>
    <lineage>
        <taxon>Eukaryota</taxon>
        <taxon>Metazoa</taxon>
        <taxon>Spiralia</taxon>
        <taxon>Gnathifera</taxon>
        <taxon>Rotifera</taxon>
        <taxon>Eurotatoria</taxon>
        <taxon>Bdelloidea</taxon>
        <taxon>Philodinida</taxon>
        <taxon>Philodinidae</taxon>
        <taxon>Rotaria</taxon>
    </lineage>
</organism>
<gene>
    <name evidence="3" type="ORF">RFH988_LOCUS37702</name>
</gene>
<proteinExistence type="predicted"/>
<protein>
    <submittedName>
        <fullName evidence="3">Uncharacterized protein</fullName>
    </submittedName>
</protein>
<dbReference type="GO" id="GO:0008168">
    <property type="term" value="F:methyltransferase activity"/>
    <property type="evidence" value="ECO:0007669"/>
    <property type="project" value="InterPro"/>
</dbReference>
<keyword evidence="1" id="KW-0479">Metal-binding</keyword>
<reference evidence="3" key="1">
    <citation type="submission" date="2021-02" db="EMBL/GenBank/DDBJ databases">
        <authorList>
            <person name="Nowell W R."/>
        </authorList>
    </citation>
    <scope>NUCLEOTIDE SEQUENCE</scope>
</reference>
<accession>A0A815RBU6</accession>
<name>A0A815RBU6_9BILA</name>
<dbReference type="AlphaFoldDB" id="A0A815RBU6"/>
<dbReference type="InterPro" id="IPR029063">
    <property type="entry name" value="SAM-dependent_MTases_sf"/>
</dbReference>
<evidence type="ECO:0000256" key="1">
    <source>
        <dbReference type="ARBA" id="ARBA00022723"/>
    </source>
</evidence>